<dbReference type="Proteomes" id="UP000015729">
    <property type="component" value="Unassembled WGS sequence"/>
</dbReference>
<reference evidence="1 2" key="1">
    <citation type="journal article" date="2013" name="PLoS Pathog.">
        <title>Genomic analysis of the Kiwifruit pathogen Pseudomonas syringae pv. actinidiae provides insight into the origins of an emergent plant disease.</title>
        <authorList>
            <person name="McCann H.C."/>
            <person name="Rikkerink E.H."/>
            <person name="Bertels F."/>
            <person name="Fiers M."/>
            <person name="Lu A."/>
            <person name="Rees-George J."/>
            <person name="Andersen M.T."/>
            <person name="Gleave A.P."/>
            <person name="Haubold B."/>
            <person name="Wohlers M.W."/>
            <person name="Guttman D.S."/>
            <person name="Wang P.W."/>
            <person name="Straub C."/>
            <person name="Vanneste J.L."/>
            <person name="Rainey P.B."/>
            <person name="Templeton M.D."/>
        </authorList>
    </citation>
    <scope>NUCLEOTIDE SEQUENCE [LARGE SCALE GENOMIC DNA]</scope>
    <source>
        <strain evidence="1 2">ICMP 18807</strain>
    </source>
</reference>
<sequence>MRACSRRRLFRKDAFASKLAPTAFGPNQKRTRVHRSTSGGAGFLWDLSAKRTFADKRSVARSAPTESFECTEREVSRRTLIMPHIVGASLLANAVIQAGRFREQAR</sequence>
<gene>
    <name evidence="1" type="ORF">A244_38500</name>
</gene>
<dbReference type="AlphaFoldDB" id="S6SHB6"/>
<feature type="non-terminal residue" evidence="1">
    <location>
        <position position="106"/>
    </location>
</feature>
<proteinExistence type="predicted"/>
<evidence type="ECO:0000313" key="2">
    <source>
        <dbReference type="Proteomes" id="UP000015729"/>
    </source>
</evidence>
<comment type="caution">
    <text evidence="1">The sequence shown here is derived from an EMBL/GenBank/DDBJ whole genome shotgun (WGS) entry which is preliminary data.</text>
</comment>
<protein>
    <submittedName>
        <fullName evidence="1">Uncharacterized protein</fullName>
    </submittedName>
</protein>
<organism evidence="1 2">
    <name type="scientific">Pseudomonas syringae pv. actinidiae ICMP 18807</name>
    <dbReference type="NCBI Taxonomy" id="1194404"/>
    <lineage>
        <taxon>Bacteria</taxon>
        <taxon>Pseudomonadati</taxon>
        <taxon>Pseudomonadota</taxon>
        <taxon>Gammaproteobacteria</taxon>
        <taxon>Pseudomonadales</taxon>
        <taxon>Pseudomonadaceae</taxon>
        <taxon>Pseudomonas</taxon>
        <taxon>Pseudomonas syringae</taxon>
    </lineage>
</organism>
<name>S6SHB6_PSESF</name>
<evidence type="ECO:0000313" key="1">
    <source>
        <dbReference type="EMBL" id="EPN30657.1"/>
    </source>
</evidence>
<accession>S6SHB6</accession>
<dbReference type="EMBL" id="AOKG01002631">
    <property type="protein sequence ID" value="EPN30657.1"/>
    <property type="molecule type" value="Genomic_DNA"/>
</dbReference>